<dbReference type="AlphaFoldDB" id="C6HUB9"/>
<dbReference type="InterPro" id="IPR010093">
    <property type="entry name" value="SinI_DNA-bd"/>
</dbReference>
<proteinExistence type="predicted"/>
<dbReference type="InterPro" id="IPR041657">
    <property type="entry name" value="HTH_17"/>
</dbReference>
<reference evidence="2 3" key="1">
    <citation type="journal article" date="2009" name="Appl. Environ. Microbiol.">
        <title>Community genomic and proteomic analyses of chemoautotrophic iron-oxidizing "Leptospirillum rubarum" (Group II) and "Leptospirillum ferrodiazotrophum" (Group III) bacteria in acid mine drainage biofilms.</title>
        <authorList>
            <person name="Goltsman D.S."/>
            <person name="Denef V.J."/>
            <person name="Singer S.W."/>
            <person name="VerBerkmoes N.C."/>
            <person name="Lefsrud M."/>
            <person name="Mueller R.S."/>
            <person name="Dick G.J."/>
            <person name="Sun C.L."/>
            <person name="Wheeler K.E."/>
            <person name="Zemla A."/>
            <person name="Baker B.J."/>
            <person name="Hauser L."/>
            <person name="Land M."/>
            <person name="Shah M.B."/>
            <person name="Thelen M.P."/>
            <person name="Hettich R.L."/>
            <person name="Banfield J.F."/>
        </authorList>
    </citation>
    <scope>NUCLEOTIDE SEQUENCE [LARGE SCALE GENOMIC DNA]</scope>
</reference>
<dbReference type="InterPro" id="IPR009061">
    <property type="entry name" value="DNA-bd_dom_put_sf"/>
</dbReference>
<feature type="domain" description="Helix-turn-helix" evidence="1">
    <location>
        <begin position="42"/>
        <end position="88"/>
    </location>
</feature>
<keyword evidence="3" id="KW-1185">Reference proteome</keyword>
<sequence>MVKIWSKRKPVNKGGDVRYFFHRVFRLFSRVKKCEDGAMFWTPDEVAEFLTVTRSMVYKLTKNGEIPCYRFGRCVRFDPERVKEWVKTCEVKPFEVPRIRPAKPRGSRSPDAIDALISKAKRAVYTRSSGNPGPRKGGI</sequence>
<dbReference type="NCBIfam" id="TIGR01764">
    <property type="entry name" value="excise"/>
    <property type="match status" value="1"/>
</dbReference>
<accession>C6HUB9</accession>
<evidence type="ECO:0000313" key="3">
    <source>
        <dbReference type="Proteomes" id="UP000009374"/>
    </source>
</evidence>
<protein>
    <submittedName>
        <fullName evidence="2">DNA binding domain, excisionase family</fullName>
    </submittedName>
</protein>
<organism evidence="2 3">
    <name type="scientific">Leptospirillum ferrodiazotrophum</name>
    <dbReference type="NCBI Taxonomy" id="412449"/>
    <lineage>
        <taxon>Bacteria</taxon>
        <taxon>Pseudomonadati</taxon>
        <taxon>Nitrospirota</taxon>
        <taxon>Nitrospiria</taxon>
        <taxon>Nitrospirales</taxon>
        <taxon>Nitrospiraceae</taxon>
        <taxon>Leptospirillum</taxon>
    </lineage>
</organism>
<dbReference type="GO" id="GO:0003677">
    <property type="term" value="F:DNA binding"/>
    <property type="evidence" value="ECO:0007669"/>
    <property type="project" value="InterPro"/>
</dbReference>
<gene>
    <name evidence="2" type="ORF">UBAL3_48660066</name>
</gene>
<evidence type="ECO:0000313" key="2">
    <source>
        <dbReference type="EMBL" id="EES53852.1"/>
    </source>
</evidence>
<dbReference type="EMBL" id="GG693853">
    <property type="protein sequence ID" value="EES53852.1"/>
    <property type="molecule type" value="Genomic_DNA"/>
</dbReference>
<dbReference type="Proteomes" id="UP000009374">
    <property type="component" value="Unassembled WGS sequence"/>
</dbReference>
<name>C6HUB9_9BACT</name>
<dbReference type="Pfam" id="PF12728">
    <property type="entry name" value="HTH_17"/>
    <property type="match status" value="1"/>
</dbReference>
<dbReference type="SUPFAM" id="SSF46955">
    <property type="entry name" value="Putative DNA-binding domain"/>
    <property type="match status" value="1"/>
</dbReference>
<evidence type="ECO:0000259" key="1">
    <source>
        <dbReference type="Pfam" id="PF12728"/>
    </source>
</evidence>